<accession>A0A4V1IN88</accession>
<evidence type="ECO:0000313" key="7">
    <source>
        <dbReference type="EMBL" id="RDH42881.1"/>
    </source>
</evidence>
<evidence type="ECO:0000256" key="3">
    <source>
        <dbReference type="ARBA" id="ARBA00022692"/>
    </source>
</evidence>
<comment type="function">
    <text evidence="6">Involved in the assembly of lipopolysaccharide (LPS). Required for the translocation of LPS from the inner membrane to the outer membrane. Facilitates the transfer of LPS from the inner membrane to the periplasmic protein LptA. Could be a docking site for LptA.</text>
</comment>
<dbReference type="HAMAP" id="MF_01915">
    <property type="entry name" value="LPS_assembly_LptC"/>
    <property type="match status" value="1"/>
</dbReference>
<evidence type="ECO:0000256" key="2">
    <source>
        <dbReference type="ARBA" id="ARBA00022519"/>
    </source>
</evidence>
<evidence type="ECO:0000256" key="1">
    <source>
        <dbReference type="ARBA" id="ARBA00022475"/>
    </source>
</evidence>
<dbReference type="PANTHER" id="PTHR37481:SF1">
    <property type="entry name" value="LIPOPOLYSACCHARIDE EXPORT SYSTEM PROTEIN LPTC"/>
    <property type="match status" value="1"/>
</dbReference>
<dbReference type="NCBIfam" id="TIGR04409">
    <property type="entry name" value="LptC_YrbK"/>
    <property type="match status" value="1"/>
</dbReference>
<keyword evidence="8" id="KW-1185">Reference proteome</keyword>
<evidence type="ECO:0000256" key="5">
    <source>
        <dbReference type="ARBA" id="ARBA00023136"/>
    </source>
</evidence>
<dbReference type="AlphaFoldDB" id="A0A4V1IN88"/>
<dbReference type="PANTHER" id="PTHR37481">
    <property type="entry name" value="LIPOPOLYSACCHARIDE EXPORT SYSTEM PROTEIN LPTC"/>
    <property type="match status" value="1"/>
</dbReference>
<keyword evidence="4 6" id="KW-1133">Transmembrane helix</keyword>
<evidence type="ECO:0000256" key="6">
    <source>
        <dbReference type="HAMAP-Rule" id="MF_01915"/>
    </source>
</evidence>
<reference evidence="7 8" key="1">
    <citation type="submission" date="2017-04" db="EMBL/GenBank/DDBJ databases">
        <title>Draft genome sequence of Zooshikella ganghwensis VG4 isolated from Red Sea sediments.</title>
        <authorList>
            <person name="Rehman Z."/>
            <person name="Alam I."/>
            <person name="Kamau A."/>
            <person name="Bajic V."/>
            <person name="Leiknes T."/>
        </authorList>
    </citation>
    <scope>NUCLEOTIDE SEQUENCE [LARGE SCALE GENOMIC DNA]</scope>
    <source>
        <strain evidence="7 8">VG4</strain>
    </source>
</reference>
<dbReference type="GO" id="GO:0005886">
    <property type="term" value="C:plasma membrane"/>
    <property type="evidence" value="ECO:0007669"/>
    <property type="project" value="UniProtKB-SubCell"/>
</dbReference>
<dbReference type="GO" id="GO:0043165">
    <property type="term" value="P:Gram-negative-bacterium-type cell outer membrane assembly"/>
    <property type="evidence" value="ECO:0007669"/>
    <property type="project" value="UniProtKB-UniRule"/>
</dbReference>
<protein>
    <recommendedName>
        <fullName evidence="6">Lipopolysaccharide export system protein LptC</fullName>
    </recommendedName>
</protein>
<evidence type="ECO:0000256" key="4">
    <source>
        <dbReference type="ARBA" id="ARBA00022989"/>
    </source>
</evidence>
<proteinExistence type="inferred from homology"/>
<gene>
    <name evidence="6 7" type="primary">lptC</name>
    <name evidence="7" type="ORF">B9G39_05120</name>
</gene>
<organism evidence="7 8">
    <name type="scientific">Zooshikella ganghwensis</name>
    <dbReference type="NCBI Taxonomy" id="202772"/>
    <lineage>
        <taxon>Bacteria</taxon>
        <taxon>Pseudomonadati</taxon>
        <taxon>Pseudomonadota</taxon>
        <taxon>Gammaproteobacteria</taxon>
        <taxon>Oceanospirillales</taxon>
        <taxon>Zooshikellaceae</taxon>
        <taxon>Zooshikella</taxon>
    </lineage>
</organism>
<sequence length="193" mass="21692">MGLKRITTLTLLLILGYGLFTFLNQPDAFNLTAPKSDKKENTAVSPDVFMESPVITQYTTKGEQDYVVVAEKVSHFPHNDISLIDQPDILITRKQSSDWHTTSRQGRILPGGDVMELWDNVVIREQKTTGNPGMIITTEFLTVYAEQNQAKTKRPVTIKTDNSVVNAVGMNAYLDEERVELLSNVRGTYEVQD</sequence>
<dbReference type="GO" id="GO:0015221">
    <property type="term" value="F:lipopolysaccharide transmembrane transporter activity"/>
    <property type="evidence" value="ECO:0007669"/>
    <property type="project" value="InterPro"/>
</dbReference>
<comment type="subunit">
    <text evidence="6">Component of the lipopolysaccharide transport and assembly complex. Interacts with LptA and the LptBFG transporter complex.</text>
</comment>
<comment type="subcellular location">
    <subcellularLocation>
        <location evidence="6">Cell inner membrane</location>
        <topology evidence="6">Single-pass membrane protein</topology>
    </subcellularLocation>
</comment>
<evidence type="ECO:0000313" key="8">
    <source>
        <dbReference type="Proteomes" id="UP000257039"/>
    </source>
</evidence>
<dbReference type="Pfam" id="PF06835">
    <property type="entry name" value="LptC"/>
    <property type="match status" value="1"/>
</dbReference>
<comment type="caution">
    <text evidence="7">The sequence shown here is derived from an EMBL/GenBank/DDBJ whole genome shotgun (WGS) entry which is preliminary data.</text>
</comment>
<dbReference type="InterPro" id="IPR026265">
    <property type="entry name" value="LptC"/>
</dbReference>
<keyword evidence="5 6" id="KW-0472">Membrane</keyword>
<keyword evidence="3 6" id="KW-0812">Transmembrane</keyword>
<name>A0A4V1IN88_9GAMM</name>
<dbReference type="InterPro" id="IPR052363">
    <property type="entry name" value="LPS_export_LptC"/>
</dbReference>
<dbReference type="GO" id="GO:0017089">
    <property type="term" value="F:glycolipid transfer activity"/>
    <property type="evidence" value="ECO:0007669"/>
    <property type="project" value="TreeGrafter"/>
</dbReference>
<dbReference type="Gene3D" id="2.60.450.10">
    <property type="entry name" value="Lipopolysaccharide (LPS) transport protein A like domain"/>
    <property type="match status" value="1"/>
</dbReference>
<dbReference type="Proteomes" id="UP000257039">
    <property type="component" value="Unassembled WGS sequence"/>
</dbReference>
<dbReference type="GO" id="GO:0030288">
    <property type="term" value="C:outer membrane-bounded periplasmic space"/>
    <property type="evidence" value="ECO:0007669"/>
    <property type="project" value="TreeGrafter"/>
</dbReference>
<keyword evidence="1 6" id="KW-1003">Cell membrane</keyword>
<dbReference type="EMBL" id="NDXW01000001">
    <property type="protein sequence ID" value="RDH42881.1"/>
    <property type="molecule type" value="Genomic_DNA"/>
</dbReference>
<comment type="similarity">
    <text evidence="6">Belongs to the LptC family.</text>
</comment>
<dbReference type="RefSeq" id="WP_051311212.1">
    <property type="nucleotide sequence ID" value="NZ_JAEVHG010000002.1"/>
</dbReference>
<keyword evidence="2 6" id="KW-0997">Cell inner membrane</keyword>
<dbReference type="InterPro" id="IPR010664">
    <property type="entry name" value="LipoPS_assembly_LptC-rel"/>
</dbReference>